<dbReference type="GO" id="GO:0005975">
    <property type="term" value="P:carbohydrate metabolic process"/>
    <property type="evidence" value="ECO:0007669"/>
    <property type="project" value="InterPro"/>
</dbReference>
<evidence type="ECO:0000259" key="10">
    <source>
        <dbReference type="Pfam" id="PF02880"/>
    </source>
</evidence>
<keyword evidence="4" id="KW-0479">Metal-binding</keyword>
<accession>A0A1G2PJN2</accession>
<keyword evidence="6" id="KW-0413">Isomerase</keyword>
<dbReference type="SUPFAM" id="SSF55957">
    <property type="entry name" value="Phosphoglucomutase, C-terminal domain"/>
    <property type="match status" value="1"/>
</dbReference>
<dbReference type="SUPFAM" id="SSF53738">
    <property type="entry name" value="Phosphoglucomutase, first 3 domains"/>
    <property type="match status" value="3"/>
</dbReference>
<comment type="similarity">
    <text evidence="2">Belongs to the phosphohexose mutase family.</text>
</comment>
<dbReference type="Pfam" id="PF02880">
    <property type="entry name" value="PGM_PMM_III"/>
    <property type="match status" value="1"/>
</dbReference>
<dbReference type="InterPro" id="IPR005841">
    <property type="entry name" value="Alpha-D-phosphohexomutase_SF"/>
</dbReference>
<dbReference type="AlphaFoldDB" id="A0A1G2PJN2"/>
<proteinExistence type="inferred from homology"/>
<dbReference type="InterPro" id="IPR005844">
    <property type="entry name" value="A-D-PHexomutase_a/b/a-I"/>
</dbReference>
<keyword evidence="5" id="KW-0460">Magnesium</keyword>
<dbReference type="PANTHER" id="PTHR43771">
    <property type="entry name" value="PHOSPHOMANNOMUTASE"/>
    <property type="match status" value="1"/>
</dbReference>
<sequence length="493" mass="55768">MKINPTIFREYDIRGVAGESFTSQAIAEYERWYGPFPGITITLEAAEYIGKAYGTYIRREKGKRVIVGREIRPFAKELTESFVKGVLSTGCDVYDADEVLTPLVYFAVAFFGFDGGVNVTGSHNVYFYNGFKMMSRNVRPIFGEKLQTLRQMVENEDFEKGNGTYAIQEIYPAYEKYILAQVKLARSLKIVMDCGNGSSGPFAPQLFKKLGCKVTGMYTEPDATFPNHIPDPEMPNTLVELQKRVVRERADLGVAFDADGDRVGFVDEKGAFIDADKFILILARDILQRHPGKKILYDVKCSRLLQELIPLYGGVPFMHKTGHGPIKDTLHADSDIILAGEVSGHLYFVEDWFRFDDALFGAAQILKLVAAHARPFSSFFEEIPVTVRTPELKLPCADEKKFQVVDTISDFFSSRYKTITIDGVRVLFDEKSWGLIRASNTSGYLTIRIEADTKERLLEIKNIFADKLEEFSEIRDKLNRHEVSSFTGRLGWV</sequence>
<dbReference type="InterPro" id="IPR036900">
    <property type="entry name" value="A-D-PHexomutase_C_sf"/>
</dbReference>
<dbReference type="InterPro" id="IPR005846">
    <property type="entry name" value="A-D-PHexomutase_a/b/a-III"/>
</dbReference>
<evidence type="ECO:0000256" key="1">
    <source>
        <dbReference type="ARBA" id="ARBA00001946"/>
    </source>
</evidence>
<keyword evidence="3" id="KW-0597">Phosphoprotein</keyword>
<dbReference type="InterPro" id="IPR016055">
    <property type="entry name" value="A-D-PHexomutase_a/b/a-I/II/III"/>
</dbReference>
<feature type="domain" description="Alpha-D-phosphohexomutase alpha/beta/alpha" evidence="9">
    <location>
        <begin position="174"/>
        <end position="270"/>
    </location>
</feature>
<evidence type="ECO:0000256" key="2">
    <source>
        <dbReference type="ARBA" id="ARBA00010231"/>
    </source>
</evidence>
<evidence type="ECO:0008006" key="13">
    <source>
        <dbReference type="Google" id="ProtNLM"/>
    </source>
</evidence>
<dbReference type="InterPro" id="IPR005843">
    <property type="entry name" value="A-D-PHexomutase_C"/>
</dbReference>
<evidence type="ECO:0000259" key="8">
    <source>
        <dbReference type="Pfam" id="PF02878"/>
    </source>
</evidence>
<dbReference type="PANTHER" id="PTHR43771:SF2">
    <property type="entry name" value="PHOSPHOMANNOMUTASE_PHOSPHOGLUCOMUTASE"/>
    <property type="match status" value="1"/>
</dbReference>
<feature type="domain" description="Alpha-D-phosphohexomutase alpha/beta/alpha" evidence="8">
    <location>
        <begin position="40"/>
        <end position="159"/>
    </location>
</feature>
<dbReference type="CDD" id="cd03089">
    <property type="entry name" value="PMM_PGM"/>
    <property type="match status" value="1"/>
</dbReference>
<dbReference type="PRINTS" id="PR00509">
    <property type="entry name" value="PGMPMM"/>
</dbReference>
<reference evidence="11 12" key="1">
    <citation type="journal article" date="2016" name="Nat. Commun.">
        <title>Thousands of microbial genomes shed light on interconnected biogeochemical processes in an aquifer system.</title>
        <authorList>
            <person name="Anantharaman K."/>
            <person name="Brown C.T."/>
            <person name="Hug L.A."/>
            <person name="Sharon I."/>
            <person name="Castelle C.J."/>
            <person name="Probst A.J."/>
            <person name="Thomas B.C."/>
            <person name="Singh A."/>
            <person name="Wilkins M.J."/>
            <person name="Karaoz U."/>
            <person name="Brodie E.L."/>
            <person name="Williams K.H."/>
            <person name="Hubbard S.S."/>
            <person name="Banfield J.F."/>
        </authorList>
    </citation>
    <scope>NUCLEOTIDE SEQUENCE [LARGE SCALE GENOMIC DNA]</scope>
</reference>
<gene>
    <name evidence="11" type="ORF">A2806_02185</name>
</gene>
<dbReference type="Pfam" id="PF00408">
    <property type="entry name" value="PGM_PMM_IV"/>
    <property type="match status" value="1"/>
</dbReference>
<dbReference type="STRING" id="1802362.A2806_02185"/>
<evidence type="ECO:0000259" key="7">
    <source>
        <dbReference type="Pfam" id="PF00408"/>
    </source>
</evidence>
<name>A0A1G2PJN2_9BACT</name>
<evidence type="ECO:0000256" key="4">
    <source>
        <dbReference type="ARBA" id="ARBA00022723"/>
    </source>
</evidence>
<dbReference type="GO" id="GO:0046872">
    <property type="term" value="F:metal ion binding"/>
    <property type="evidence" value="ECO:0007669"/>
    <property type="project" value="UniProtKB-KW"/>
</dbReference>
<evidence type="ECO:0000313" key="11">
    <source>
        <dbReference type="EMBL" id="OHA47832.1"/>
    </source>
</evidence>
<evidence type="ECO:0000256" key="6">
    <source>
        <dbReference type="ARBA" id="ARBA00023235"/>
    </source>
</evidence>
<dbReference type="Gene3D" id="3.30.310.50">
    <property type="entry name" value="Alpha-D-phosphohexomutase, C-terminal domain"/>
    <property type="match status" value="1"/>
</dbReference>
<comment type="caution">
    <text evidence="11">The sequence shown here is derived from an EMBL/GenBank/DDBJ whole genome shotgun (WGS) entry which is preliminary data.</text>
</comment>
<protein>
    <recommendedName>
        <fullName evidence="13">Phosphomannomutase</fullName>
    </recommendedName>
</protein>
<evidence type="ECO:0000259" key="9">
    <source>
        <dbReference type="Pfam" id="PF02879"/>
    </source>
</evidence>
<comment type="cofactor">
    <cofactor evidence="1">
        <name>Mg(2+)</name>
        <dbReference type="ChEBI" id="CHEBI:18420"/>
    </cofactor>
</comment>
<feature type="domain" description="Alpha-D-phosphohexomutase C-terminal" evidence="7">
    <location>
        <begin position="391"/>
        <end position="466"/>
    </location>
</feature>
<dbReference type="Proteomes" id="UP000177629">
    <property type="component" value="Unassembled WGS sequence"/>
</dbReference>
<dbReference type="GO" id="GO:0016868">
    <property type="term" value="F:intramolecular phosphotransferase activity"/>
    <property type="evidence" value="ECO:0007669"/>
    <property type="project" value="InterPro"/>
</dbReference>
<evidence type="ECO:0000313" key="12">
    <source>
        <dbReference type="Proteomes" id="UP000177629"/>
    </source>
</evidence>
<dbReference type="Gene3D" id="3.40.120.10">
    <property type="entry name" value="Alpha-D-Glucose-1,6-Bisphosphate, subunit A, domain 3"/>
    <property type="match status" value="3"/>
</dbReference>
<feature type="domain" description="Alpha-D-phosphohexomutase alpha/beta/alpha" evidence="10">
    <location>
        <begin position="274"/>
        <end position="383"/>
    </location>
</feature>
<dbReference type="EMBL" id="MHSS01000013">
    <property type="protein sequence ID" value="OHA47832.1"/>
    <property type="molecule type" value="Genomic_DNA"/>
</dbReference>
<dbReference type="InterPro" id="IPR005845">
    <property type="entry name" value="A-D-PHexomutase_a/b/a-II"/>
</dbReference>
<evidence type="ECO:0000256" key="3">
    <source>
        <dbReference type="ARBA" id="ARBA00022553"/>
    </source>
</evidence>
<evidence type="ECO:0000256" key="5">
    <source>
        <dbReference type="ARBA" id="ARBA00022842"/>
    </source>
</evidence>
<dbReference type="Pfam" id="PF02878">
    <property type="entry name" value="PGM_PMM_I"/>
    <property type="match status" value="1"/>
</dbReference>
<dbReference type="Pfam" id="PF02879">
    <property type="entry name" value="PGM_PMM_II"/>
    <property type="match status" value="1"/>
</dbReference>
<organism evidence="11 12">
    <name type="scientific">Candidatus Terrybacteria bacterium RIFCSPHIGHO2_01_FULL_48_17</name>
    <dbReference type="NCBI Taxonomy" id="1802362"/>
    <lineage>
        <taxon>Bacteria</taxon>
        <taxon>Candidatus Terryibacteriota</taxon>
    </lineage>
</organism>